<name>A0A4C1USN3_EUMVA</name>
<dbReference type="EMBL" id="BGZK01000220">
    <property type="protein sequence ID" value="GBP29483.1"/>
    <property type="molecule type" value="Genomic_DNA"/>
</dbReference>
<organism evidence="2 3">
    <name type="scientific">Eumeta variegata</name>
    <name type="common">Bagworm moth</name>
    <name type="synonym">Eumeta japonica</name>
    <dbReference type="NCBI Taxonomy" id="151549"/>
    <lineage>
        <taxon>Eukaryota</taxon>
        <taxon>Metazoa</taxon>
        <taxon>Ecdysozoa</taxon>
        <taxon>Arthropoda</taxon>
        <taxon>Hexapoda</taxon>
        <taxon>Insecta</taxon>
        <taxon>Pterygota</taxon>
        <taxon>Neoptera</taxon>
        <taxon>Endopterygota</taxon>
        <taxon>Lepidoptera</taxon>
        <taxon>Glossata</taxon>
        <taxon>Ditrysia</taxon>
        <taxon>Tineoidea</taxon>
        <taxon>Psychidae</taxon>
        <taxon>Oiketicinae</taxon>
        <taxon>Eumeta</taxon>
    </lineage>
</organism>
<proteinExistence type="predicted"/>
<reference evidence="2 3" key="1">
    <citation type="journal article" date="2019" name="Commun. Biol.">
        <title>The bagworm genome reveals a unique fibroin gene that provides high tensile strength.</title>
        <authorList>
            <person name="Kono N."/>
            <person name="Nakamura H."/>
            <person name="Ohtoshi R."/>
            <person name="Tomita M."/>
            <person name="Numata K."/>
            <person name="Arakawa K."/>
        </authorList>
    </citation>
    <scope>NUCLEOTIDE SEQUENCE [LARGE SCALE GENOMIC DNA]</scope>
</reference>
<keyword evidence="3" id="KW-1185">Reference proteome</keyword>
<protein>
    <submittedName>
        <fullName evidence="2">Uncharacterized protein</fullName>
    </submittedName>
</protein>
<dbReference type="AlphaFoldDB" id="A0A4C1USN3"/>
<evidence type="ECO:0000313" key="2">
    <source>
        <dbReference type="EMBL" id="GBP29483.1"/>
    </source>
</evidence>
<evidence type="ECO:0000313" key="3">
    <source>
        <dbReference type="Proteomes" id="UP000299102"/>
    </source>
</evidence>
<evidence type="ECO:0000256" key="1">
    <source>
        <dbReference type="SAM" id="Phobius"/>
    </source>
</evidence>
<gene>
    <name evidence="2" type="ORF">EVAR_22096_1</name>
</gene>
<keyword evidence="1" id="KW-0472">Membrane</keyword>
<feature type="transmembrane region" description="Helical" evidence="1">
    <location>
        <begin position="12"/>
        <end position="31"/>
    </location>
</feature>
<sequence>MVGSLSASGRRALGQATFWGSALFYVAIFGIKLKGNSRNSRGWIRQHGVPKLWSCSQKKVVEVIKLPALKIKDKNRVVLGSGSILKNRIIIISRRVEVPGNRPD</sequence>
<keyword evidence="1" id="KW-1133">Transmembrane helix</keyword>
<dbReference type="Proteomes" id="UP000299102">
    <property type="component" value="Unassembled WGS sequence"/>
</dbReference>
<keyword evidence="1" id="KW-0812">Transmembrane</keyword>
<accession>A0A4C1USN3</accession>
<comment type="caution">
    <text evidence="2">The sequence shown here is derived from an EMBL/GenBank/DDBJ whole genome shotgun (WGS) entry which is preliminary data.</text>
</comment>